<dbReference type="EMBL" id="QZEI01000055">
    <property type="protein sequence ID" value="RLV58785.1"/>
    <property type="molecule type" value="Genomic_DNA"/>
</dbReference>
<evidence type="ECO:0000313" key="3">
    <source>
        <dbReference type="Proteomes" id="UP000281474"/>
    </source>
</evidence>
<evidence type="ECO:0000313" key="2">
    <source>
        <dbReference type="EMBL" id="RLV58785.1"/>
    </source>
</evidence>
<gene>
    <name evidence="2" type="ORF">D5018_15405</name>
</gene>
<keyword evidence="1" id="KW-0732">Signal</keyword>
<keyword evidence="3" id="KW-1185">Reference proteome</keyword>
<reference evidence="2 3" key="1">
    <citation type="submission" date="2018-09" db="EMBL/GenBank/DDBJ databases">
        <title>Phylogeny of the Shewanellaceae, and recommendation for two new genera, Pseudoshewanella and Parashewanella.</title>
        <authorList>
            <person name="Wang G."/>
        </authorList>
    </citation>
    <scope>NUCLEOTIDE SEQUENCE [LARGE SCALE GENOMIC DNA]</scope>
    <source>
        <strain evidence="2 3">C51</strain>
    </source>
</reference>
<organism evidence="2 3">
    <name type="scientific">Parashewanella curva</name>
    <dbReference type="NCBI Taxonomy" id="2338552"/>
    <lineage>
        <taxon>Bacteria</taxon>
        <taxon>Pseudomonadati</taxon>
        <taxon>Pseudomonadota</taxon>
        <taxon>Gammaproteobacteria</taxon>
        <taxon>Alteromonadales</taxon>
        <taxon>Shewanellaceae</taxon>
        <taxon>Parashewanella</taxon>
    </lineage>
</organism>
<protein>
    <submittedName>
        <fullName evidence="2">Uncharacterized protein</fullName>
    </submittedName>
</protein>
<sequence>MMNNALKQWRQFTLITICFLLTSTLNAAEKRIDYPLSSAIYQWYGFLDSQNLGKEKQAQYPNVDFQELKDAKVILGAHHLLSIVPVKQNSKTAEVEVELEFLPKVANSSEVYGYYLIQTLKLDKESGKVLSSKTVTNEKDDFTSKFRSASEPNLIKAFIYQWTQNLDNLSVNQPNSHIPWNKHFTANTKFKAEETSASSLASYFNLLANTKAKTSRRAIRNLNIKSISGTNQFQIDFEYQWSLLNQYDENELAQLGVTLVVSIKNGVVIVYEYKAKYLPPVTDLGAEIRC</sequence>
<comment type="caution">
    <text evidence="2">The sequence shown here is derived from an EMBL/GenBank/DDBJ whole genome shotgun (WGS) entry which is preliminary data.</text>
</comment>
<dbReference type="AlphaFoldDB" id="A0A3L8PTP7"/>
<feature type="signal peptide" evidence="1">
    <location>
        <begin position="1"/>
        <end position="27"/>
    </location>
</feature>
<feature type="chain" id="PRO_5018080852" evidence="1">
    <location>
        <begin position="28"/>
        <end position="290"/>
    </location>
</feature>
<name>A0A3L8PTP7_9GAMM</name>
<proteinExistence type="predicted"/>
<dbReference type="RefSeq" id="WP_121839891.1">
    <property type="nucleotide sequence ID" value="NZ_ML014804.1"/>
</dbReference>
<dbReference type="OrthoDB" id="6371712at2"/>
<accession>A0A3L8PTP7</accession>
<evidence type="ECO:0000256" key="1">
    <source>
        <dbReference type="SAM" id="SignalP"/>
    </source>
</evidence>
<dbReference type="Proteomes" id="UP000281474">
    <property type="component" value="Unassembled WGS sequence"/>
</dbReference>